<dbReference type="InterPro" id="IPR011701">
    <property type="entry name" value="MFS"/>
</dbReference>
<reference evidence="7 9" key="1">
    <citation type="submission" date="2015-09" db="EMBL/GenBank/DDBJ databases">
        <authorList>
            <consortium name="Swine Surveillance"/>
        </authorList>
    </citation>
    <scope>NUCLEOTIDE SEQUENCE [LARGE SCALE GENOMIC DNA]</scope>
    <source>
        <strain evidence="7 9">5120</strain>
    </source>
</reference>
<feature type="transmembrane region" description="Helical" evidence="5">
    <location>
        <begin position="74"/>
        <end position="92"/>
    </location>
</feature>
<evidence type="ECO:0000256" key="4">
    <source>
        <dbReference type="ARBA" id="ARBA00023136"/>
    </source>
</evidence>
<feature type="transmembrane region" description="Helical" evidence="5">
    <location>
        <begin position="160"/>
        <end position="178"/>
    </location>
</feature>
<feature type="transmembrane region" description="Helical" evidence="5">
    <location>
        <begin position="42"/>
        <end position="62"/>
    </location>
</feature>
<feature type="transmembrane region" description="Helical" evidence="5">
    <location>
        <begin position="199"/>
        <end position="220"/>
    </location>
</feature>
<dbReference type="AlphaFoldDB" id="A0A0P1FVQ9"/>
<keyword evidence="4 5" id="KW-0472">Membrane</keyword>
<evidence type="ECO:0000256" key="3">
    <source>
        <dbReference type="ARBA" id="ARBA00022989"/>
    </source>
</evidence>
<dbReference type="PANTHER" id="PTHR23514:SF13">
    <property type="entry name" value="INNER MEMBRANE PROTEIN YBJJ"/>
    <property type="match status" value="1"/>
</dbReference>
<keyword evidence="2 5" id="KW-0812">Transmembrane</keyword>
<proteinExistence type="predicted"/>
<dbReference type="GO" id="GO:0016020">
    <property type="term" value="C:membrane"/>
    <property type="evidence" value="ECO:0007669"/>
    <property type="project" value="UniProtKB-SubCell"/>
</dbReference>
<feature type="transmembrane region" description="Helical" evidence="5">
    <location>
        <begin position="137"/>
        <end position="154"/>
    </location>
</feature>
<accession>A0A0P1FVQ9</accession>
<dbReference type="InterPro" id="IPR051788">
    <property type="entry name" value="MFS_Transporter"/>
</dbReference>
<evidence type="ECO:0000256" key="1">
    <source>
        <dbReference type="ARBA" id="ARBA00004141"/>
    </source>
</evidence>
<protein>
    <submittedName>
        <fullName evidence="7">Inner membrane protein YbjJ</fullName>
    </submittedName>
</protein>
<dbReference type="EMBL" id="CYSC01000035">
    <property type="protein sequence ID" value="CUH72933.1"/>
    <property type="molecule type" value="Genomic_DNA"/>
</dbReference>
<gene>
    <name evidence="7" type="primary">ybjJ</name>
    <name evidence="6" type="ORF">TL5118_03495</name>
    <name evidence="7" type="ORF">TL5120_02735</name>
</gene>
<dbReference type="InterPro" id="IPR036259">
    <property type="entry name" value="MFS_trans_sf"/>
</dbReference>
<feature type="transmembrane region" description="Helical" evidence="5">
    <location>
        <begin position="12"/>
        <end position="30"/>
    </location>
</feature>
<feature type="transmembrane region" description="Helical" evidence="5">
    <location>
        <begin position="269"/>
        <end position="289"/>
    </location>
</feature>
<dbReference type="Pfam" id="PF07690">
    <property type="entry name" value="MFS_1"/>
    <property type="match status" value="1"/>
</dbReference>
<evidence type="ECO:0000313" key="8">
    <source>
        <dbReference type="Proteomes" id="UP000051086"/>
    </source>
</evidence>
<feature type="transmembrane region" description="Helical" evidence="5">
    <location>
        <begin position="334"/>
        <end position="353"/>
    </location>
</feature>
<name>A0A0P1FVQ9_9RHOB</name>
<dbReference type="GO" id="GO:0022857">
    <property type="term" value="F:transmembrane transporter activity"/>
    <property type="evidence" value="ECO:0007669"/>
    <property type="project" value="InterPro"/>
</dbReference>
<evidence type="ECO:0000256" key="5">
    <source>
        <dbReference type="SAM" id="Phobius"/>
    </source>
</evidence>
<reference evidence="6 8" key="2">
    <citation type="submission" date="2015-09" db="EMBL/GenBank/DDBJ databases">
        <authorList>
            <person name="Rodrigo-Torres L."/>
            <person name="Arahal D.R."/>
        </authorList>
    </citation>
    <scope>NUCLEOTIDE SEQUENCE [LARGE SCALE GENOMIC DNA]</scope>
    <source>
        <strain evidence="6 8">CECT 5118</strain>
    </source>
</reference>
<dbReference type="PANTHER" id="PTHR23514">
    <property type="entry name" value="BYPASS OF STOP CODON PROTEIN 6"/>
    <property type="match status" value="1"/>
</dbReference>
<comment type="subcellular location">
    <subcellularLocation>
        <location evidence="1">Membrane</location>
        <topology evidence="1">Multi-pass membrane protein</topology>
    </subcellularLocation>
</comment>
<feature type="transmembrane region" description="Helical" evidence="5">
    <location>
        <begin position="295"/>
        <end position="313"/>
    </location>
</feature>
<evidence type="ECO:0000256" key="2">
    <source>
        <dbReference type="ARBA" id="ARBA00022692"/>
    </source>
</evidence>
<dbReference type="Proteomes" id="UP000051887">
    <property type="component" value="Unassembled WGS sequence"/>
</dbReference>
<dbReference type="Proteomes" id="UP000051086">
    <property type="component" value="Unassembled WGS sequence"/>
</dbReference>
<evidence type="ECO:0000313" key="6">
    <source>
        <dbReference type="EMBL" id="CUH69530.1"/>
    </source>
</evidence>
<dbReference type="EMBL" id="CYSB01000040">
    <property type="protein sequence ID" value="CUH69530.1"/>
    <property type="molecule type" value="Genomic_DNA"/>
</dbReference>
<dbReference type="Gene3D" id="1.20.1250.20">
    <property type="entry name" value="MFS general substrate transporter like domains"/>
    <property type="match status" value="2"/>
</dbReference>
<keyword evidence="8" id="KW-1185">Reference proteome</keyword>
<dbReference type="CDD" id="cd17393">
    <property type="entry name" value="MFS_MosC_like"/>
    <property type="match status" value="1"/>
</dbReference>
<keyword evidence="3 5" id="KW-1133">Transmembrane helix</keyword>
<organism evidence="7 9">
    <name type="scientific">Thalassovita autumnalis</name>
    <dbReference type="NCBI Taxonomy" id="2072972"/>
    <lineage>
        <taxon>Bacteria</taxon>
        <taxon>Pseudomonadati</taxon>
        <taxon>Pseudomonadota</taxon>
        <taxon>Alphaproteobacteria</taxon>
        <taxon>Rhodobacterales</taxon>
        <taxon>Roseobacteraceae</taxon>
        <taxon>Thalassovita</taxon>
    </lineage>
</organism>
<sequence>MMSGIRTPWRAVAAMFAMNGALYGMWAARVPAVAEKFDLSHAVLGGLLLLLAGGAILAFPFAGRAADQMGAARVTLWLALANLVTLLLIGIAPSFWVLAPALLLFGASHGAMDVTMNTWATEVERTMARPVMSSFHAMWSVGTAMGAISGYLALKAQLGLLPHFAAAGLMLSALFYWFGSINWQSDTHHGAQKGPIFTLPKGILLFAGLMAFGAAMGEGAMADWSAVYMVDVAGVSEADAALGFTVFSGAMVAMRLAGDRVIRAFGPVATARGAGVVAFSGAVLVVGFATPGISVLGFALMGLGYAVVIPIAFSRAANDPNMSPGRAISSVSTLSYGGILLGPPLIGFVAEASSLRFGFGILAALALLIICFAFAVRPVVGSAVTAKAAK</sequence>
<evidence type="ECO:0000313" key="7">
    <source>
        <dbReference type="EMBL" id="CUH72933.1"/>
    </source>
</evidence>
<dbReference type="SUPFAM" id="SSF103473">
    <property type="entry name" value="MFS general substrate transporter"/>
    <property type="match status" value="1"/>
</dbReference>
<feature type="transmembrane region" description="Helical" evidence="5">
    <location>
        <begin position="359"/>
        <end position="380"/>
    </location>
</feature>
<evidence type="ECO:0000313" key="9">
    <source>
        <dbReference type="Proteomes" id="UP000051887"/>
    </source>
</evidence>